<evidence type="ECO:0000313" key="13">
    <source>
        <dbReference type="EMBL" id="KAG2647695.1"/>
    </source>
</evidence>
<dbReference type="SUPFAM" id="SSF49785">
    <property type="entry name" value="Galactose-binding domain-like"/>
    <property type="match status" value="1"/>
</dbReference>
<evidence type="ECO:0000256" key="6">
    <source>
        <dbReference type="ARBA" id="ARBA00022530"/>
    </source>
</evidence>
<evidence type="ECO:0000256" key="10">
    <source>
        <dbReference type="ARBA" id="ARBA00082101"/>
    </source>
</evidence>
<evidence type="ECO:0000256" key="5">
    <source>
        <dbReference type="ARBA" id="ARBA00022525"/>
    </source>
</evidence>
<keyword evidence="6" id="KW-0272">Extracellular matrix</keyword>
<dbReference type="FunFam" id="3.20.20.80:FF:000025">
    <property type="entry name" value="Alpha-L-arabinofuranosidase 1"/>
    <property type="match status" value="1"/>
</dbReference>
<dbReference type="InterPro" id="IPR010720">
    <property type="entry name" value="Alpha-L-AF_C"/>
</dbReference>
<gene>
    <name evidence="13" type="ORF">PVAP13_2KG569700</name>
</gene>
<evidence type="ECO:0000256" key="9">
    <source>
        <dbReference type="ARBA" id="ARBA00023180"/>
    </source>
</evidence>
<dbReference type="OrthoDB" id="406864at2759"/>
<evidence type="ECO:0000256" key="3">
    <source>
        <dbReference type="ARBA" id="ARBA00007186"/>
    </source>
</evidence>
<dbReference type="PANTHER" id="PTHR31776:SF14">
    <property type="entry name" value="NON-REDUCING END ALPHA-L-ARABINOFURANOSIDASE"/>
    <property type="match status" value="1"/>
</dbReference>
<comment type="caution">
    <text evidence="13">The sequence shown here is derived from an EMBL/GenBank/DDBJ whole genome shotgun (WGS) entry which is preliminary data.</text>
</comment>
<accession>A0A8T0WK59</accession>
<dbReference type="Gene3D" id="3.20.20.80">
    <property type="entry name" value="Glycosidases"/>
    <property type="match status" value="1"/>
</dbReference>
<keyword evidence="7 11" id="KW-0732">Signal</keyword>
<evidence type="ECO:0000256" key="8">
    <source>
        <dbReference type="ARBA" id="ARBA00022801"/>
    </source>
</evidence>
<evidence type="ECO:0000256" key="1">
    <source>
        <dbReference type="ARBA" id="ARBA00001462"/>
    </source>
</evidence>
<dbReference type="Pfam" id="PF22848">
    <property type="entry name" value="ASD1_dom"/>
    <property type="match status" value="1"/>
</dbReference>
<keyword evidence="9" id="KW-0325">Glycoprotein</keyword>
<comment type="subcellular location">
    <subcellularLocation>
        <location evidence="2">Secreted</location>
        <location evidence="2">Extracellular space</location>
        <location evidence="2">Extracellular matrix</location>
    </subcellularLocation>
</comment>
<evidence type="ECO:0000256" key="7">
    <source>
        <dbReference type="ARBA" id="ARBA00022729"/>
    </source>
</evidence>
<comment type="similarity">
    <text evidence="3">Belongs to the glycosyl hydrolase 51 family.</text>
</comment>
<feature type="domain" description="Alpha-L-arabinofuranosidase C-terminal" evidence="12">
    <location>
        <begin position="465"/>
        <end position="689"/>
    </location>
</feature>
<comment type="catalytic activity">
    <reaction evidence="1">
        <text>Hydrolysis of terminal non-reducing alpha-L-arabinofuranoside residues in alpha-L-arabinosides.</text>
        <dbReference type="EC" id="3.2.1.55"/>
    </reaction>
</comment>
<dbReference type="InterPro" id="IPR008979">
    <property type="entry name" value="Galactose-bd-like_sf"/>
</dbReference>
<dbReference type="Pfam" id="PF06964">
    <property type="entry name" value="Alpha-L-AF_C"/>
    <property type="match status" value="1"/>
</dbReference>
<dbReference type="InterPro" id="IPR013780">
    <property type="entry name" value="Glyco_hydro_b"/>
</dbReference>
<dbReference type="InterPro" id="IPR051563">
    <property type="entry name" value="Glycosyl_Hydrolase_51"/>
</dbReference>
<evidence type="ECO:0000256" key="11">
    <source>
        <dbReference type="SAM" id="SignalP"/>
    </source>
</evidence>
<evidence type="ECO:0000256" key="2">
    <source>
        <dbReference type="ARBA" id="ARBA00004498"/>
    </source>
</evidence>
<dbReference type="Gene3D" id="2.60.120.260">
    <property type="entry name" value="Galactose-binding domain-like"/>
    <property type="match status" value="1"/>
</dbReference>
<sequence>MGVQRQIARAASLLHALAVVCALCWALSARFVQGQSQTGQLTVDASLQNARKIPDKMFGIFFEEINHAGAGGLWAELVSNRGFEAGGPNTPSNIDPWLIIGDESSIIVGTDRTSCFAHNPIALRMEVLCDSKRTNACPSGGVGVYNPGYWGMNIEKGKVYKVSMHIRSSDAVSLTVSLTSSDGRQKLAAHTITGSKKSFAKWTKIEFSLKSRQNNTNSRLQFTTSKSGVIWLDQVSVMPLDTYMGHGFRKDLSLMLANLKPQFLKFPGGNYAMGNHLRNAFRWSETVGPWEERPGHFNDAWGYWTDDGLGFFEFLQLAEDLGASPVWVVNDGASLNEEVSTATIASLVKDVVDGIEFARGGPKTPWGSVRAAMGHPEPFKLDYVSIGNQECWMLYYRGNYQKFYSAIKAAYPEVNIISSCDRSTISPSNPADLYDVRVYTSSSNMFSRTSMFDNTPRSAPKAIVSEYAVTGNDAGKGTLVAALAEAAFLIGLERNSDVVEMASCAPLFVNDNDRRWSPDAIVFNSWQHYGCPNYWMLHFFKDSSGAALHPTTIQISDYDQLVASAITLQNATDRSPYLRIKVIAIVQFPCFNNQKSSKYEIKEKQEWARTLAIEILLQVVNFGNRAVDLNISVVGLANGIKMSGSKQTVLTSSNPLDENSFEQPEKVAPVSSPLANAKPQMGLSLRPYSLTSFDLLLEASKHASI</sequence>
<dbReference type="SUPFAM" id="SSF51445">
    <property type="entry name" value="(Trans)glycosidases"/>
    <property type="match status" value="1"/>
</dbReference>
<protein>
    <recommendedName>
        <fullName evidence="4">non-reducing end alpha-L-arabinofuranosidase</fullName>
        <ecNumber evidence="4">3.2.1.55</ecNumber>
    </recommendedName>
    <alternativeName>
        <fullName evidence="10">Beta-D-xylosidase</fullName>
    </alternativeName>
</protein>
<dbReference type="Proteomes" id="UP000823388">
    <property type="component" value="Chromosome 2K"/>
</dbReference>
<proteinExistence type="inferred from homology"/>
<organism evidence="13 14">
    <name type="scientific">Panicum virgatum</name>
    <name type="common">Blackwell switchgrass</name>
    <dbReference type="NCBI Taxonomy" id="38727"/>
    <lineage>
        <taxon>Eukaryota</taxon>
        <taxon>Viridiplantae</taxon>
        <taxon>Streptophyta</taxon>
        <taxon>Embryophyta</taxon>
        <taxon>Tracheophyta</taxon>
        <taxon>Spermatophyta</taxon>
        <taxon>Magnoliopsida</taxon>
        <taxon>Liliopsida</taxon>
        <taxon>Poales</taxon>
        <taxon>Poaceae</taxon>
        <taxon>PACMAD clade</taxon>
        <taxon>Panicoideae</taxon>
        <taxon>Panicodae</taxon>
        <taxon>Paniceae</taxon>
        <taxon>Panicinae</taxon>
        <taxon>Panicum</taxon>
        <taxon>Panicum sect. Hiantes</taxon>
    </lineage>
</organism>
<reference evidence="13" key="1">
    <citation type="submission" date="2020-05" db="EMBL/GenBank/DDBJ databases">
        <title>WGS assembly of Panicum virgatum.</title>
        <authorList>
            <person name="Lovell J.T."/>
            <person name="Jenkins J."/>
            <person name="Shu S."/>
            <person name="Juenger T.E."/>
            <person name="Schmutz J."/>
        </authorList>
    </citation>
    <scope>NUCLEOTIDE SEQUENCE</scope>
    <source>
        <strain evidence="13">AP13</strain>
    </source>
</reference>
<dbReference type="Gene3D" id="2.60.40.1180">
    <property type="entry name" value="Golgi alpha-mannosidase II"/>
    <property type="match status" value="1"/>
</dbReference>
<keyword evidence="5" id="KW-0964">Secreted</keyword>
<dbReference type="EC" id="3.2.1.55" evidence="4"/>
<keyword evidence="8" id="KW-0378">Hydrolase</keyword>
<dbReference type="FunFam" id="2.60.120.260:FF:000063">
    <property type="entry name" value="Putative alpha-L-arabinofuranosidase family protein"/>
    <property type="match status" value="1"/>
</dbReference>
<dbReference type="GO" id="GO:0046373">
    <property type="term" value="P:L-arabinose metabolic process"/>
    <property type="evidence" value="ECO:0007669"/>
    <property type="project" value="InterPro"/>
</dbReference>
<evidence type="ECO:0000313" key="14">
    <source>
        <dbReference type="Proteomes" id="UP000823388"/>
    </source>
</evidence>
<feature type="chain" id="PRO_5035764498" description="non-reducing end alpha-L-arabinofuranosidase" evidence="11">
    <location>
        <begin position="30"/>
        <end position="705"/>
    </location>
</feature>
<dbReference type="InterPro" id="IPR017853">
    <property type="entry name" value="GH"/>
</dbReference>
<dbReference type="InterPro" id="IPR055235">
    <property type="entry name" value="ASD1_cat"/>
</dbReference>
<keyword evidence="14" id="KW-1185">Reference proteome</keyword>
<feature type="signal peptide" evidence="11">
    <location>
        <begin position="1"/>
        <end position="29"/>
    </location>
</feature>
<name>A0A8T0WK59_PANVG</name>
<dbReference type="PANTHER" id="PTHR31776">
    <property type="entry name" value="ALPHA-L-ARABINOFURANOSIDASE 1"/>
    <property type="match status" value="1"/>
</dbReference>
<evidence type="ECO:0000259" key="12">
    <source>
        <dbReference type="SMART" id="SM00813"/>
    </source>
</evidence>
<dbReference type="AlphaFoldDB" id="A0A8T0WK59"/>
<dbReference type="EMBL" id="CM029039">
    <property type="protein sequence ID" value="KAG2647695.1"/>
    <property type="molecule type" value="Genomic_DNA"/>
</dbReference>
<evidence type="ECO:0000256" key="4">
    <source>
        <dbReference type="ARBA" id="ARBA00012670"/>
    </source>
</evidence>
<dbReference type="GO" id="GO:0046556">
    <property type="term" value="F:alpha-L-arabinofuranosidase activity"/>
    <property type="evidence" value="ECO:0007669"/>
    <property type="project" value="UniProtKB-EC"/>
</dbReference>
<dbReference type="SMART" id="SM00813">
    <property type="entry name" value="Alpha-L-AF_C"/>
    <property type="match status" value="1"/>
</dbReference>